<sequence length="395" mass="43725">MLYFYGNSNDDTPHIVVGEYVVRVDYTCINSYPRRRRRHRFVQDAFHEVYSTMDAIIPASSRRWLTDQLEQIARTYGSLLPKSPAEAESLVCRKARNRAEYEWLGKSLIAKALQMARAGSQEGSQPKANAAEVSDPELLPDERTSESPSCPLSDQSAPSSTDGRRAISPNLKQVRYSVGGPLAIDQRTFVRPVRVLQEADSQVAPPTPKRLAEHIVSILTRSTVVIACRQDALIHYGPKDGLKDNGGNKRGPKDVVDDELLDGMTRVYKDEYKDGLNVIYTDASNDGLNAALVDRSDGTTQRLKDRISSRQRASQRYGWKDKMQATSANGMTDAPRCGASEALSLGGSAKSVGEDEPKPEGGLDRSQFYEASFTFLVPCNSKIEEMTIYLQPGDP</sequence>
<feature type="region of interest" description="Disordered" evidence="1">
    <location>
        <begin position="119"/>
        <end position="166"/>
    </location>
</feature>
<gene>
    <name evidence="2" type="primary">RvY_06720</name>
    <name evidence="2" type="synonym">RvY_06720.1</name>
    <name evidence="2" type="ORF">RvY_06720-1</name>
</gene>
<accession>A0A1D1UZL4</accession>
<feature type="compositionally biased region" description="Polar residues" evidence="1">
    <location>
        <begin position="146"/>
        <end position="161"/>
    </location>
</feature>
<name>A0A1D1UZL4_RAMVA</name>
<feature type="compositionally biased region" description="Basic and acidic residues" evidence="1">
    <location>
        <begin position="297"/>
        <end position="308"/>
    </location>
</feature>
<feature type="compositionally biased region" description="Basic and acidic residues" evidence="1">
    <location>
        <begin position="352"/>
        <end position="363"/>
    </location>
</feature>
<dbReference type="Proteomes" id="UP000186922">
    <property type="component" value="Unassembled WGS sequence"/>
</dbReference>
<evidence type="ECO:0000256" key="1">
    <source>
        <dbReference type="SAM" id="MobiDB-lite"/>
    </source>
</evidence>
<feature type="region of interest" description="Disordered" evidence="1">
    <location>
        <begin position="297"/>
        <end position="365"/>
    </location>
</feature>
<organism evidence="2 3">
    <name type="scientific">Ramazzottius varieornatus</name>
    <name type="common">Water bear</name>
    <name type="synonym">Tardigrade</name>
    <dbReference type="NCBI Taxonomy" id="947166"/>
    <lineage>
        <taxon>Eukaryota</taxon>
        <taxon>Metazoa</taxon>
        <taxon>Ecdysozoa</taxon>
        <taxon>Tardigrada</taxon>
        <taxon>Eutardigrada</taxon>
        <taxon>Parachela</taxon>
        <taxon>Hypsibioidea</taxon>
        <taxon>Ramazzottiidae</taxon>
        <taxon>Ramazzottius</taxon>
    </lineage>
</organism>
<proteinExistence type="predicted"/>
<dbReference type="AlphaFoldDB" id="A0A1D1UZL4"/>
<dbReference type="EMBL" id="BDGG01000003">
    <property type="protein sequence ID" value="GAU95036.1"/>
    <property type="molecule type" value="Genomic_DNA"/>
</dbReference>
<reference evidence="2 3" key="1">
    <citation type="journal article" date="2016" name="Nat. Commun.">
        <title>Extremotolerant tardigrade genome and improved radiotolerance of human cultured cells by tardigrade-unique protein.</title>
        <authorList>
            <person name="Hashimoto T."/>
            <person name="Horikawa D.D."/>
            <person name="Saito Y."/>
            <person name="Kuwahara H."/>
            <person name="Kozuka-Hata H."/>
            <person name="Shin-I T."/>
            <person name="Minakuchi Y."/>
            <person name="Ohishi K."/>
            <person name="Motoyama A."/>
            <person name="Aizu T."/>
            <person name="Enomoto A."/>
            <person name="Kondo K."/>
            <person name="Tanaka S."/>
            <person name="Hara Y."/>
            <person name="Koshikawa S."/>
            <person name="Sagara H."/>
            <person name="Miura T."/>
            <person name="Yokobori S."/>
            <person name="Miyagawa K."/>
            <person name="Suzuki Y."/>
            <person name="Kubo T."/>
            <person name="Oyama M."/>
            <person name="Kohara Y."/>
            <person name="Fujiyama A."/>
            <person name="Arakawa K."/>
            <person name="Katayama T."/>
            <person name="Toyoda A."/>
            <person name="Kunieda T."/>
        </authorList>
    </citation>
    <scope>NUCLEOTIDE SEQUENCE [LARGE SCALE GENOMIC DNA]</scope>
    <source>
        <strain evidence="2 3">YOKOZUNA-1</strain>
    </source>
</reference>
<keyword evidence="3" id="KW-1185">Reference proteome</keyword>
<protein>
    <submittedName>
        <fullName evidence="2">Uncharacterized protein</fullName>
    </submittedName>
</protein>
<evidence type="ECO:0000313" key="2">
    <source>
        <dbReference type="EMBL" id="GAU95036.1"/>
    </source>
</evidence>
<comment type="caution">
    <text evidence="2">The sequence shown here is derived from an EMBL/GenBank/DDBJ whole genome shotgun (WGS) entry which is preliminary data.</text>
</comment>
<evidence type="ECO:0000313" key="3">
    <source>
        <dbReference type="Proteomes" id="UP000186922"/>
    </source>
</evidence>